<protein>
    <submittedName>
        <fullName evidence="2">Uncharacterized protein</fullName>
    </submittedName>
</protein>
<feature type="compositionally biased region" description="Basic and acidic residues" evidence="1">
    <location>
        <begin position="118"/>
        <end position="129"/>
    </location>
</feature>
<dbReference type="Proteomes" id="UP001295444">
    <property type="component" value="Chromosome 05"/>
</dbReference>
<dbReference type="EMBL" id="OW240916">
    <property type="protein sequence ID" value="CAH2296164.1"/>
    <property type="molecule type" value="Genomic_DNA"/>
</dbReference>
<accession>A0AAD1SDG5</accession>
<name>A0AAD1SDG5_PELCU</name>
<organism evidence="2 3">
    <name type="scientific">Pelobates cultripes</name>
    <name type="common">Western spadefoot toad</name>
    <dbReference type="NCBI Taxonomy" id="61616"/>
    <lineage>
        <taxon>Eukaryota</taxon>
        <taxon>Metazoa</taxon>
        <taxon>Chordata</taxon>
        <taxon>Craniata</taxon>
        <taxon>Vertebrata</taxon>
        <taxon>Euteleostomi</taxon>
        <taxon>Amphibia</taxon>
        <taxon>Batrachia</taxon>
        <taxon>Anura</taxon>
        <taxon>Pelobatoidea</taxon>
        <taxon>Pelobatidae</taxon>
        <taxon>Pelobates</taxon>
    </lineage>
</organism>
<reference evidence="2" key="1">
    <citation type="submission" date="2022-03" db="EMBL/GenBank/DDBJ databases">
        <authorList>
            <person name="Alioto T."/>
            <person name="Alioto T."/>
            <person name="Gomez Garrido J."/>
        </authorList>
    </citation>
    <scope>NUCLEOTIDE SEQUENCE</scope>
</reference>
<gene>
    <name evidence="2" type="ORF">PECUL_23A048377</name>
</gene>
<dbReference type="AlphaFoldDB" id="A0AAD1SDG5"/>
<feature type="compositionally biased region" description="Basic residues" evidence="1">
    <location>
        <begin position="81"/>
        <end position="100"/>
    </location>
</feature>
<feature type="region of interest" description="Disordered" evidence="1">
    <location>
        <begin position="39"/>
        <end position="133"/>
    </location>
</feature>
<evidence type="ECO:0000256" key="1">
    <source>
        <dbReference type="SAM" id="MobiDB-lite"/>
    </source>
</evidence>
<evidence type="ECO:0000313" key="3">
    <source>
        <dbReference type="Proteomes" id="UP001295444"/>
    </source>
</evidence>
<feature type="compositionally biased region" description="Polar residues" evidence="1">
    <location>
        <begin position="49"/>
        <end position="78"/>
    </location>
</feature>
<sequence length="181" mass="20784">MADNACGKGSNEKAPDVVTKLQGHFEEFWRKLKCILQGQPKHTPESDSPIPSRSATRTLKTSPRAHTSTQRHVFSSESRTTRPRRAPIPMRRRHRRRLKRAPVAGTRRPLNRQHPQKQRSDSRPQRENPRYQVQNTATNTLLTHGTSPCLSRRVFGHRLHHGAMTYPELERINQDSGPPSQ</sequence>
<proteinExistence type="predicted"/>
<evidence type="ECO:0000313" key="2">
    <source>
        <dbReference type="EMBL" id="CAH2296164.1"/>
    </source>
</evidence>
<keyword evidence="3" id="KW-1185">Reference proteome</keyword>